<keyword evidence="6 12" id="KW-0479">Metal-binding</keyword>
<evidence type="ECO:0000256" key="12">
    <source>
        <dbReference type="HAMAP-Rule" id="MF_00974"/>
    </source>
</evidence>
<feature type="domain" description="Toprim" evidence="16">
    <location>
        <begin position="264"/>
        <end position="345"/>
    </location>
</feature>
<dbReference type="InterPro" id="IPR016136">
    <property type="entry name" value="DNA_helicase_N/primase_C"/>
</dbReference>
<evidence type="ECO:0000256" key="5">
    <source>
        <dbReference type="ARBA" id="ARBA00022705"/>
    </source>
</evidence>
<feature type="zinc finger region" description="CHC2-type" evidence="12">
    <location>
        <begin position="40"/>
        <end position="64"/>
    </location>
</feature>
<keyword evidence="8 12" id="KW-0862">Zinc</keyword>
<keyword evidence="2 12" id="KW-0639">Primosome</keyword>
<proteinExistence type="inferred from homology"/>
<comment type="catalytic activity">
    <reaction evidence="12">
        <text>ssDNA + n NTP = ssDNA/pppN(pN)n-1 hybrid + (n-1) diphosphate.</text>
        <dbReference type="EC" id="2.7.7.101"/>
    </reaction>
</comment>
<sequence>MGNRIPEELLEKIQRTSDIVDVISEYVQLKKQGRNYFGLCPFHGEKSPSFSVSADKQIFHCFGCGAGGNVFSFLMQHEGYTFIEAAQHLADKAGIDLPSLSPVDQNQGKVASKSTDKMVEAHELLKKFYHHLLVNTKEGQPALDYLLNRGFTKETIDAFEIGYSLDSWDFISKFLEKRGFDLSLMEEAGLLVKKNNSDNEFFDRFRNRIMFPIMDHHGNTIAFSGRVLGDEKPKYLNSPETKIFNKSKLLYNFHRARLHIRKNQQVVLFEGFADVISSTRAGVEQAIATMGTSLTEEQAKIIRRNVSEVIICYDSDSAGIEATMRASKILKAAGCNIKVAMVPDGMDPDDYIKKFGEEKFKHDVIGASVPIMTFKMTYYRRGKNLHNEGERLQYIDSVLTELSRIENAVEKEIYLKQLSSEFDLSMDVLKEQTFQKEKQISKQQPPQQQNKMSQQQPKRVPIQSKRLLPAFHTAERMLIGHMLRSKDIAEKVLDRLGLQFNIEEHKAIVTYLYGFYEEGNEENVSSFLSRLPNPELQHTVSNIAMITLNSEVTEQELSDYIKQVLNHQKMLMIKEKEIEKNEAERNKQFKEAAQIAMEIIQLKQALKS</sequence>
<comment type="cofactor">
    <cofactor evidence="12 13">
        <name>Zn(2+)</name>
        <dbReference type="ChEBI" id="CHEBI:29105"/>
    </cofactor>
    <text evidence="12 13">Binds 1 zinc ion per monomer.</text>
</comment>
<dbReference type="CDD" id="cd03364">
    <property type="entry name" value="TOPRIM_DnaG_primases"/>
    <property type="match status" value="1"/>
</dbReference>
<dbReference type="InterPro" id="IPR030846">
    <property type="entry name" value="DnaG_bac"/>
</dbReference>
<feature type="coiled-coil region" evidence="14">
    <location>
        <begin position="566"/>
        <end position="593"/>
    </location>
</feature>
<keyword evidence="10 12" id="KW-0238">DNA-binding</keyword>
<dbReference type="Gene3D" id="1.10.860.10">
    <property type="entry name" value="DNAb Helicase, Chain A"/>
    <property type="match status" value="1"/>
</dbReference>
<evidence type="ECO:0000256" key="3">
    <source>
        <dbReference type="ARBA" id="ARBA00022679"/>
    </source>
</evidence>
<comment type="caution">
    <text evidence="17">The sequence shown here is derived from an EMBL/GenBank/DDBJ whole genome shotgun (WGS) entry which is preliminary data.</text>
</comment>
<comment type="similarity">
    <text evidence="12 13">Belongs to the DnaG primase family.</text>
</comment>
<evidence type="ECO:0000256" key="14">
    <source>
        <dbReference type="SAM" id="Coils"/>
    </source>
</evidence>
<dbReference type="InterPro" id="IPR013264">
    <property type="entry name" value="DNAG_N"/>
</dbReference>
<dbReference type="Gene3D" id="3.90.580.10">
    <property type="entry name" value="Zinc finger, CHC2-type domain"/>
    <property type="match status" value="1"/>
</dbReference>
<dbReference type="Pfam" id="PF01807">
    <property type="entry name" value="Zn_ribbon_DnaG"/>
    <property type="match status" value="1"/>
</dbReference>
<protein>
    <recommendedName>
        <fullName evidence="12 13">DNA primase</fullName>
        <ecNumber evidence="12">2.7.7.101</ecNumber>
    </recommendedName>
</protein>
<dbReference type="Pfam" id="PF13155">
    <property type="entry name" value="Toprim_2"/>
    <property type="match status" value="1"/>
</dbReference>
<evidence type="ECO:0000256" key="8">
    <source>
        <dbReference type="ARBA" id="ARBA00022833"/>
    </source>
</evidence>
<dbReference type="InterPro" id="IPR006171">
    <property type="entry name" value="TOPRIM_dom"/>
</dbReference>
<keyword evidence="18" id="KW-1185">Reference proteome</keyword>
<reference evidence="18" key="1">
    <citation type="journal article" date="2019" name="Int. J. Syst. Evol. Microbiol.">
        <title>The Global Catalogue of Microorganisms (GCM) 10K type strain sequencing project: providing services to taxonomists for standard genome sequencing and annotation.</title>
        <authorList>
            <consortium name="The Broad Institute Genomics Platform"/>
            <consortium name="The Broad Institute Genome Sequencing Center for Infectious Disease"/>
            <person name="Wu L."/>
            <person name="Ma J."/>
        </authorList>
    </citation>
    <scope>NUCLEOTIDE SEQUENCE [LARGE SCALE GENOMIC DNA]</scope>
    <source>
        <strain evidence="18">CGMCC 1.15474</strain>
    </source>
</reference>
<dbReference type="InterPro" id="IPR019475">
    <property type="entry name" value="DNA_primase_DnaB-bd"/>
</dbReference>
<name>A0ABW5BWG2_9BACI</name>
<dbReference type="SMART" id="SM00493">
    <property type="entry name" value="TOPRIM"/>
    <property type="match status" value="1"/>
</dbReference>
<dbReference type="InterPro" id="IPR006295">
    <property type="entry name" value="DNA_primase_DnaG"/>
</dbReference>
<evidence type="ECO:0000256" key="4">
    <source>
        <dbReference type="ARBA" id="ARBA00022695"/>
    </source>
</evidence>
<dbReference type="Pfam" id="PF08275">
    <property type="entry name" value="DNAG_N"/>
    <property type="match status" value="1"/>
</dbReference>
<evidence type="ECO:0000256" key="1">
    <source>
        <dbReference type="ARBA" id="ARBA00022478"/>
    </source>
</evidence>
<comment type="function">
    <text evidence="12 13">RNA polymerase that catalyzes the synthesis of short RNA molecules used as primers for DNA polymerase during DNA replication.</text>
</comment>
<comment type="domain">
    <text evidence="12">Contains an N-terminal zinc-binding domain, a central core domain that contains the primase activity, and a C-terminal DnaB-binding domain.</text>
</comment>
<keyword evidence="5 12" id="KW-0235">DNA replication</keyword>
<dbReference type="SUPFAM" id="SSF57783">
    <property type="entry name" value="Zinc beta-ribbon"/>
    <property type="match status" value="1"/>
</dbReference>
<dbReference type="Pfam" id="PF10410">
    <property type="entry name" value="DnaB_bind"/>
    <property type="match status" value="1"/>
</dbReference>
<keyword evidence="7 12" id="KW-0863">Zinc-finger</keyword>
<accession>A0ABW5BWG2</accession>
<evidence type="ECO:0000256" key="9">
    <source>
        <dbReference type="ARBA" id="ARBA00022842"/>
    </source>
</evidence>
<dbReference type="InterPro" id="IPR050219">
    <property type="entry name" value="DnaG_primase"/>
</dbReference>
<gene>
    <name evidence="12 17" type="primary">dnaG</name>
    <name evidence="17" type="ORF">ACFSKK_09560</name>
</gene>
<evidence type="ECO:0000256" key="13">
    <source>
        <dbReference type="PIRNR" id="PIRNR002811"/>
    </source>
</evidence>
<organism evidence="17 18">
    <name type="scientific">Metabacillus endolithicus</name>
    <dbReference type="NCBI Taxonomy" id="1535204"/>
    <lineage>
        <taxon>Bacteria</taxon>
        <taxon>Bacillati</taxon>
        <taxon>Bacillota</taxon>
        <taxon>Bacilli</taxon>
        <taxon>Bacillales</taxon>
        <taxon>Bacillaceae</taxon>
        <taxon>Metabacillus</taxon>
    </lineage>
</organism>
<keyword evidence="9" id="KW-0460">Magnesium</keyword>
<dbReference type="SUPFAM" id="SSF56731">
    <property type="entry name" value="DNA primase core"/>
    <property type="match status" value="1"/>
</dbReference>
<evidence type="ECO:0000256" key="2">
    <source>
        <dbReference type="ARBA" id="ARBA00022515"/>
    </source>
</evidence>
<feature type="compositionally biased region" description="Low complexity" evidence="15">
    <location>
        <begin position="441"/>
        <end position="458"/>
    </location>
</feature>
<dbReference type="InterPro" id="IPR034151">
    <property type="entry name" value="TOPRIM_DnaG_bac"/>
</dbReference>
<dbReference type="NCBIfam" id="TIGR01391">
    <property type="entry name" value="dnaG"/>
    <property type="match status" value="1"/>
</dbReference>
<dbReference type="Gene3D" id="3.90.980.10">
    <property type="entry name" value="DNA primase, catalytic core, N-terminal domain"/>
    <property type="match status" value="1"/>
</dbReference>
<keyword evidence="1 12" id="KW-0240">DNA-directed RNA polymerase</keyword>
<evidence type="ECO:0000256" key="6">
    <source>
        <dbReference type="ARBA" id="ARBA00022723"/>
    </source>
</evidence>
<dbReference type="PANTHER" id="PTHR30313">
    <property type="entry name" value="DNA PRIMASE"/>
    <property type="match status" value="1"/>
</dbReference>
<keyword evidence="14" id="KW-0175">Coiled coil</keyword>
<dbReference type="EC" id="2.7.7.101" evidence="12"/>
<dbReference type="PANTHER" id="PTHR30313:SF2">
    <property type="entry name" value="DNA PRIMASE"/>
    <property type="match status" value="1"/>
</dbReference>
<dbReference type="Proteomes" id="UP001597318">
    <property type="component" value="Unassembled WGS sequence"/>
</dbReference>
<evidence type="ECO:0000259" key="16">
    <source>
        <dbReference type="PROSITE" id="PS50880"/>
    </source>
</evidence>
<dbReference type="InterPro" id="IPR036977">
    <property type="entry name" value="DNA_primase_Znf_CHC2"/>
</dbReference>
<dbReference type="SMART" id="SM00400">
    <property type="entry name" value="ZnF_CHCC"/>
    <property type="match status" value="1"/>
</dbReference>
<evidence type="ECO:0000256" key="7">
    <source>
        <dbReference type="ARBA" id="ARBA00022771"/>
    </source>
</evidence>
<dbReference type="HAMAP" id="MF_00974">
    <property type="entry name" value="DNA_primase_DnaG"/>
    <property type="match status" value="1"/>
</dbReference>
<evidence type="ECO:0000256" key="15">
    <source>
        <dbReference type="SAM" id="MobiDB-lite"/>
    </source>
</evidence>
<dbReference type="InterPro" id="IPR002694">
    <property type="entry name" value="Znf_CHC2"/>
</dbReference>
<comment type="subunit">
    <text evidence="12">Monomer. Interacts with DnaB.</text>
</comment>
<evidence type="ECO:0000313" key="18">
    <source>
        <dbReference type="Proteomes" id="UP001597318"/>
    </source>
</evidence>
<keyword evidence="11 12" id="KW-0804">Transcription</keyword>
<dbReference type="EMBL" id="JBHUIK010000002">
    <property type="protein sequence ID" value="MFD2213924.1"/>
    <property type="molecule type" value="Genomic_DNA"/>
</dbReference>
<evidence type="ECO:0000256" key="11">
    <source>
        <dbReference type="ARBA" id="ARBA00023163"/>
    </source>
</evidence>
<dbReference type="PIRSF" id="PIRSF002811">
    <property type="entry name" value="DnaG"/>
    <property type="match status" value="1"/>
</dbReference>
<dbReference type="InterPro" id="IPR036185">
    <property type="entry name" value="DNA_heli_DnaB-like_N_sf"/>
</dbReference>
<dbReference type="Gene3D" id="6.10.140.360">
    <property type="match status" value="1"/>
</dbReference>
<dbReference type="InterPro" id="IPR037068">
    <property type="entry name" value="DNA_primase_core_N_sf"/>
</dbReference>
<keyword evidence="3 12" id="KW-0808">Transferase</keyword>
<evidence type="ECO:0000256" key="10">
    <source>
        <dbReference type="ARBA" id="ARBA00023125"/>
    </source>
</evidence>
<dbReference type="RefSeq" id="WP_247344601.1">
    <property type="nucleotide sequence ID" value="NZ_CP095550.1"/>
</dbReference>
<dbReference type="SUPFAM" id="SSF48024">
    <property type="entry name" value="N-terminal domain of DnaB helicase"/>
    <property type="match status" value="1"/>
</dbReference>
<dbReference type="PROSITE" id="PS50880">
    <property type="entry name" value="TOPRIM"/>
    <property type="match status" value="1"/>
</dbReference>
<keyword evidence="4 12" id="KW-0548">Nucleotidyltransferase</keyword>
<feature type="region of interest" description="Disordered" evidence="15">
    <location>
        <begin position="435"/>
        <end position="459"/>
    </location>
</feature>
<evidence type="ECO:0000313" key="17">
    <source>
        <dbReference type="EMBL" id="MFD2213924.1"/>
    </source>
</evidence>
<dbReference type="Gene3D" id="3.40.1360.10">
    <property type="match status" value="1"/>
</dbReference>